<gene>
    <name evidence="1" type="ORF">D1O30_14500</name>
</gene>
<name>A0A3M9XUQ5_9HYPH</name>
<evidence type="ECO:0000313" key="1">
    <source>
        <dbReference type="EMBL" id="RNJ50610.1"/>
    </source>
</evidence>
<sequence>MDPIQTVGGAAGLKQIADALRDEGFPVDAIYLIKLVSQEGDVDWVIRVVTRKGNRDTIFKVFELRRAGRLPLLGGRLRIDAIAPDHPEASRVIAYARRFGRPPVEIDTVLLDGMLVTFALVADFRNADAAAA</sequence>
<accession>A0A3M9XUQ5</accession>
<evidence type="ECO:0000313" key="2">
    <source>
        <dbReference type="Proteomes" id="UP000268623"/>
    </source>
</evidence>
<protein>
    <submittedName>
        <fullName evidence="1">Uncharacterized protein</fullName>
    </submittedName>
</protein>
<dbReference type="Proteomes" id="UP000268623">
    <property type="component" value="Unassembled WGS sequence"/>
</dbReference>
<comment type="caution">
    <text evidence="1">The sequence shown here is derived from an EMBL/GenBank/DDBJ whole genome shotgun (WGS) entry which is preliminary data.</text>
</comment>
<dbReference type="RefSeq" id="WP_123176528.1">
    <property type="nucleotide sequence ID" value="NZ_QWDD01000001.1"/>
</dbReference>
<proteinExistence type="predicted"/>
<dbReference type="AlphaFoldDB" id="A0A3M9XUQ5"/>
<keyword evidence="2" id="KW-1185">Reference proteome</keyword>
<dbReference type="EMBL" id="QWDD01000001">
    <property type="protein sequence ID" value="RNJ50610.1"/>
    <property type="molecule type" value="Genomic_DNA"/>
</dbReference>
<reference evidence="1 2" key="1">
    <citation type="submission" date="2018-08" db="EMBL/GenBank/DDBJ databases">
        <title>Genome sequence of Methylocystis hirsuta CSC1, a methanotroph able to accumulate PHAs.</title>
        <authorList>
            <person name="Bordel S."/>
            <person name="Rodriguez E."/>
            <person name="Gancedo J."/>
            <person name="Munoz R."/>
        </authorList>
    </citation>
    <scope>NUCLEOTIDE SEQUENCE [LARGE SCALE GENOMIC DNA]</scope>
    <source>
        <strain evidence="1 2">CSC1</strain>
    </source>
</reference>
<organism evidence="1 2">
    <name type="scientific">Methylocystis hirsuta</name>
    <dbReference type="NCBI Taxonomy" id="369798"/>
    <lineage>
        <taxon>Bacteria</taxon>
        <taxon>Pseudomonadati</taxon>
        <taxon>Pseudomonadota</taxon>
        <taxon>Alphaproteobacteria</taxon>
        <taxon>Hyphomicrobiales</taxon>
        <taxon>Methylocystaceae</taxon>
        <taxon>Methylocystis</taxon>
    </lineage>
</organism>